<dbReference type="InterPro" id="IPR029021">
    <property type="entry name" value="Prot-tyrosine_phosphatase-like"/>
</dbReference>
<dbReference type="OrthoDB" id="9815473at2"/>
<organism evidence="2 3">
    <name type="scientific">Emergencia timonensis</name>
    <dbReference type="NCBI Taxonomy" id="1776384"/>
    <lineage>
        <taxon>Bacteria</taxon>
        <taxon>Bacillati</taxon>
        <taxon>Bacillota</taxon>
        <taxon>Clostridia</taxon>
        <taxon>Peptostreptococcales</taxon>
        <taxon>Anaerovoracaceae</taxon>
        <taxon>Emergencia</taxon>
    </lineage>
</organism>
<dbReference type="RefSeq" id="WP_067541815.1">
    <property type="nucleotide sequence ID" value="NZ_AP025567.1"/>
</dbReference>
<dbReference type="Gene3D" id="3.90.190.10">
    <property type="entry name" value="Protein tyrosine phosphatase superfamily"/>
    <property type="match status" value="1"/>
</dbReference>
<sequence>METIMLEGTDNIRDFGNTVNREGCRIKPGRLIRSRHLHALTDSDILILKENYHLSEIIDLRTVTEMQDKPDREIPGAFMAQIPLIEEKTVGITHEAATDRTAGEWVLPDMTQLYRRIVTDDFSISQLSRALKKIISCDDGAVLWHCTEGKDRCGIVSALVLSLLDVSREIIFADYLITNKTAAKRAEAVMQMVLKKTGSEEKALAVRQVFLADEKYLQAAFDAIEEQNGSTSAFFSKSLNISAAEKTRFQEKCLIR</sequence>
<dbReference type="GeneID" id="83006063"/>
<dbReference type="Proteomes" id="UP000284841">
    <property type="component" value="Unassembled WGS sequence"/>
</dbReference>
<keyword evidence="3" id="KW-1185">Reference proteome</keyword>
<evidence type="ECO:0000256" key="1">
    <source>
        <dbReference type="ARBA" id="ARBA00009580"/>
    </source>
</evidence>
<dbReference type="InterPro" id="IPR026893">
    <property type="entry name" value="Tyr/Ser_Pase_IphP-type"/>
</dbReference>
<dbReference type="PANTHER" id="PTHR31126">
    <property type="entry name" value="TYROSINE-PROTEIN PHOSPHATASE"/>
    <property type="match status" value="1"/>
</dbReference>
<dbReference type="Pfam" id="PF13350">
    <property type="entry name" value="Y_phosphatase3"/>
    <property type="match status" value="1"/>
</dbReference>
<accession>A0A415E3I1</accession>
<dbReference type="SUPFAM" id="SSF52799">
    <property type="entry name" value="(Phosphotyrosine protein) phosphatases II"/>
    <property type="match status" value="1"/>
</dbReference>
<evidence type="ECO:0000313" key="2">
    <source>
        <dbReference type="EMBL" id="RHJ88192.1"/>
    </source>
</evidence>
<dbReference type="EMBL" id="QRMS01000002">
    <property type="protein sequence ID" value="RHJ88192.1"/>
    <property type="molecule type" value="Genomic_DNA"/>
</dbReference>
<comment type="similarity">
    <text evidence="1">Belongs to the protein-tyrosine phosphatase family.</text>
</comment>
<dbReference type="GO" id="GO:0004721">
    <property type="term" value="F:phosphoprotein phosphatase activity"/>
    <property type="evidence" value="ECO:0007669"/>
    <property type="project" value="InterPro"/>
</dbReference>
<proteinExistence type="inferred from homology"/>
<gene>
    <name evidence="2" type="ORF">DW099_07185</name>
</gene>
<evidence type="ECO:0000313" key="3">
    <source>
        <dbReference type="Proteomes" id="UP000284841"/>
    </source>
</evidence>
<dbReference type="PANTHER" id="PTHR31126:SF1">
    <property type="entry name" value="TYROSINE SPECIFIC PROTEIN PHOSPHATASES DOMAIN-CONTAINING PROTEIN"/>
    <property type="match status" value="1"/>
</dbReference>
<reference evidence="2 3" key="1">
    <citation type="submission" date="2018-08" db="EMBL/GenBank/DDBJ databases">
        <title>A genome reference for cultivated species of the human gut microbiota.</title>
        <authorList>
            <person name="Zou Y."/>
            <person name="Xue W."/>
            <person name="Luo G."/>
        </authorList>
    </citation>
    <scope>NUCLEOTIDE SEQUENCE [LARGE SCALE GENOMIC DNA]</scope>
    <source>
        <strain evidence="2 3">AM07-24</strain>
    </source>
</reference>
<dbReference type="STRING" id="1776384.GCA_900086585_03775"/>
<comment type="caution">
    <text evidence="2">The sequence shown here is derived from an EMBL/GenBank/DDBJ whole genome shotgun (WGS) entry which is preliminary data.</text>
</comment>
<name>A0A415E3I1_9FIRM</name>
<protein>
    <submittedName>
        <fullName evidence="2">Protein-tyrosine-phosphatase</fullName>
    </submittedName>
</protein>
<dbReference type="AlphaFoldDB" id="A0A415E3I1"/>